<dbReference type="InterPro" id="IPR036890">
    <property type="entry name" value="HATPase_C_sf"/>
</dbReference>
<keyword evidence="12" id="KW-0902">Two-component regulatory system</keyword>
<dbReference type="Gene3D" id="1.10.287.130">
    <property type="match status" value="1"/>
</dbReference>
<reference evidence="18" key="1">
    <citation type="submission" date="2023-07" db="EMBL/GenBank/DDBJ databases">
        <title>Paracoccus sp. MBLB3053 whole genome sequence.</title>
        <authorList>
            <person name="Hwang C.Y."/>
            <person name="Cho E.-S."/>
            <person name="Seo M.-J."/>
        </authorList>
    </citation>
    <scope>NUCLEOTIDE SEQUENCE [LARGE SCALE GENOMIC DNA]</scope>
    <source>
        <strain evidence="18">MBLB3053</strain>
    </source>
</reference>
<keyword evidence="10 17" id="KW-0067">ATP-binding</keyword>
<evidence type="ECO:0000256" key="12">
    <source>
        <dbReference type="ARBA" id="ARBA00023012"/>
    </source>
</evidence>
<dbReference type="Gene3D" id="3.30.565.10">
    <property type="entry name" value="Histidine kinase-like ATPase, C-terminal domain"/>
    <property type="match status" value="1"/>
</dbReference>
<dbReference type="EMBL" id="JAVQLW010000003">
    <property type="protein sequence ID" value="MDS9469364.1"/>
    <property type="molecule type" value="Genomic_DNA"/>
</dbReference>
<dbReference type="InterPro" id="IPR029151">
    <property type="entry name" value="Sensor-like_sf"/>
</dbReference>
<dbReference type="InterPro" id="IPR036097">
    <property type="entry name" value="HisK_dim/P_sf"/>
</dbReference>
<dbReference type="PIRSF" id="PIRSF036431">
    <property type="entry name" value="STHK_DctB"/>
    <property type="match status" value="1"/>
</dbReference>
<gene>
    <name evidence="17" type="ORF">RGQ15_17515</name>
</gene>
<feature type="coiled-coil region" evidence="14">
    <location>
        <begin position="314"/>
        <end position="341"/>
    </location>
</feature>
<evidence type="ECO:0000256" key="3">
    <source>
        <dbReference type="ARBA" id="ARBA00012438"/>
    </source>
</evidence>
<dbReference type="Pfam" id="PF02743">
    <property type="entry name" value="dCache_1"/>
    <property type="match status" value="1"/>
</dbReference>
<dbReference type="Pfam" id="PF02518">
    <property type="entry name" value="HATPase_c"/>
    <property type="match status" value="1"/>
</dbReference>
<keyword evidence="11 15" id="KW-1133">Transmembrane helix</keyword>
<evidence type="ECO:0000259" key="16">
    <source>
        <dbReference type="PROSITE" id="PS50109"/>
    </source>
</evidence>
<dbReference type="InterPro" id="IPR004358">
    <property type="entry name" value="Sig_transdc_His_kin-like_C"/>
</dbReference>
<keyword evidence="6" id="KW-0808">Transferase</keyword>
<evidence type="ECO:0000256" key="7">
    <source>
        <dbReference type="ARBA" id="ARBA00022692"/>
    </source>
</evidence>
<accession>A0ABU2HWD0</accession>
<dbReference type="Pfam" id="PF00512">
    <property type="entry name" value="HisKA"/>
    <property type="match status" value="1"/>
</dbReference>
<dbReference type="InterPro" id="IPR033479">
    <property type="entry name" value="dCache_1"/>
</dbReference>
<evidence type="ECO:0000256" key="14">
    <source>
        <dbReference type="SAM" id="Coils"/>
    </source>
</evidence>
<keyword evidence="13 15" id="KW-0472">Membrane</keyword>
<dbReference type="InterPro" id="IPR005467">
    <property type="entry name" value="His_kinase_dom"/>
</dbReference>
<dbReference type="Gene3D" id="3.30.450.20">
    <property type="entry name" value="PAS domain"/>
    <property type="match status" value="2"/>
</dbReference>
<evidence type="ECO:0000256" key="4">
    <source>
        <dbReference type="ARBA" id="ARBA00022475"/>
    </source>
</evidence>
<evidence type="ECO:0000256" key="13">
    <source>
        <dbReference type="ARBA" id="ARBA00023136"/>
    </source>
</evidence>
<dbReference type="Proteomes" id="UP001269144">
    <property type="component" value="Unassembled WGS sequence"/>
</dbReference>
<evidence type="ECO:0000256" key="11">
    <source>
        <dbReference type="ARBA" id="ARBA00022989"/>
    </source>
</evidence>
<feature type="transmembrane region" description="Helical" evidence="15">
    <location>
        <begin position="18"/>
        <end position="40"/>
    </location>
</feature>
<comment type="caution">
    <text evidence="17">The sequence shown here is derived from an EMBL/GenBank/DDBJ whole genome shotgun (WGS) entry which is preliminary data.</text>
</comment>
<feature type="transmembrane region" description="Helical" evidence="15">
    <location>
        <begin position="260"/>
        <end position="283"/>
    </location>
</feature>
<protein>
    <recommendedName>
        <fullName evidence="3">histidine kinase</fullName>
        <ecNumber evidence="3">2.7.13.3</ecNumber>
    </recommendedName>
</protein>
<evidence type="ECO:0000313" key="17">
    <source>
        <dbReference type="EMBL" id="MDS9469364.1"/>
    </source>
</evidence>
<dbReference type="RefSeq" id="WP_311161972.1">
    <property type="nucleotide sequence ID" value="NZ_JAVQLW010000003.1"/>
</dbReference>
<dbReference type="CDD" id="cd00082">
    <property type="entry name" value="HisKA"/>
    <property type="match status" value="1"/>
</dbReference>
<keyword evidence="14" id="KW-0175">Coiled coil</keyword>
<evidence type="ECO:0000256" key="1">
    <source>
        <dbReference type="ARBA" id="ARBA00000085"/>
    </source>
</evidence>
<dbReference type="PRINTS" id="PR00344">
    <property type="entry name" value="BCTRLSENSOR"/>
</dbReference>
<organism evidence="17 18">
    <name type="scientific">Paracoccus aurantius</name>
    <dbReference type="NCBI Taxonomy" id="3073814"/>
    <lineage>
        <taxon>Bacteria</taxon>
        <taxon>Pseudomonadati</taxon>
        <taxon>Pseudomonadota</taxon>
        <taxon>Alphaproteobacteria</taxon>
        <taxon>Rhodobacterales</taxon>
        <taxon>Paracoccaceae</taxon>
        <taxon>Paracoccus</taxon>
    </lineage>
</organism>
<dbReference type="PROSITE" id="PS50109">
    <property type="entry name" value="HIS_KIN"/>
    <property type="match status" value="1"/>
</dbReference>
<dbReference type="SMART" id="SM00387">
    <property type="entry name" value="HATPase_c"/>
    <property type="match status" value="1"/>
</dbReference>
<evidence type="ECO:0000256" key="5">
    <source>
        <dbReference type="ARBA" id="ARBA00022553"/>
    </source>
</evidence>
<comment type="subcellular location">
    <subcellularLocation>
        <location evidence="2">Cell membrane</location>
        <topology evidence="2">Multi-pass membrane protein</topology>
    </subcellularLocation>
</comment>
<evidence type="ECO:0000256" key="6">
    <source>
        <dbReference type="ARBA" id="ARBA00022679"/>
    </source>
</evidence>
<dbReference type="EC" id="2.7.13.3" evidence="3"/>
<comment type="catalytic activity">
    <reaction evidence="1">
        <text>ATP + protein L-histidine = ADP + protein N-phospho-L-histidine.</text>
        <dbReference type="EC" id="2.7.13.3"/>
    </reaction>
</comment>
<keyword evidence="8" id="KW-0547">Nucleotide-binding</keyword>
<keyword evidence="4" id="KW-1003">Cell membrane</keyword>
<evidence type="ECO:0000256" key="8">
    <source>
        <dbReference type="ARBA" id="ARBA00022741"/>
    </source>
</evidence>
<dbReference type="InterPro" id="IPR003594">
    <property type="entry name" value="HATPase_dom"/>
</dbReference>
<feature type="domain" description="Histidine kinase" evidence="16">
    <location>
        <begin position="350"/>
        <end position="562"/>
    </location>
</feature>
<keyword evidence="9" id="KW-0418">Kinase</keyword>
<evidence type="ECO:0000256" key="2">
    <source>
        <dbReference type="ARBA" id="ARBA00004651"/>
    </source>
</evidence>
<dbReference type="SUPFAM" id="SSF47384">
    <property type="entry name" value="Homodimeric domain of signal transducing histidine kinase"/>
    <property type="match status" value="1"/>
</dbReference>
<dbReference type="SUPFAM" id="SSF55874">
    <property type="entry name" value="ATPase domain of HSP90 chaperone/DNA topoisomerase II/histidine kinase"/>
    <property type="match status" value="1"/>
</dbReference>
<dbReference type="Gene3D" id="6.10.250.3020">
    <property type="match status" value="1"/>
</dbReference>
<dbReference type="GO" id="GO:0005524">
    <property type="term" value="F:ATP binding"/>
    <property type="evidence" value="ECO:0007669"/>
    <property type="project" value="UniProtKB-KW"/>
</dbReference>
<proteinExistence type="predicted"/>
<dbReference type="PANTHER" id="PTHR43065:SF46">
    <property type="entry name" value="C4-DICARBOXYLATE TRANSPORT SENSOR PROTEIN DCTB"/>
    <property type="match status" value="1"/>
</dbReference>
<evidence type="ECO:0000256" key="15">
    <source>
        <dbReference type="SAM" id="Phobius"/>
    </source>
</evidence>
<dbReference type="PANTHER" id="PTHR43065">
    <property type="entry name" value="SENSOR HISTIDINE KINASE"/>
    <property type="match status" value="1"/>
</dbReference>
<dbReference type="SMART" id="SM00388">
    <property type="entry name" value="HisKA"/>
    <property type="match status" value="1"/>
</dbReference>
<evidence type="ECO:0000256" key="9">
    <source>
        <dbReference type="ARBA" id="ARBA00022777"/>
    </source>
</evidence>
<dbReference type="InterPro" id="IPR017055">
    <property type="entry name" value="Sig_transdc_His_kinase_DctB"/>
</dbReference>
<dbReference type="SUPFAM" id="SSF103190">
    <property type="entry name" value="Sensory domain-like"/>
    <property type="match status" value="1"/>
</dbReference>
<keyword evidence="18" id="KW-1185">Reference proteome</keyword>
<dbReference type="InterPro" id="IPR003661">
    <property type="entry name" value="HisK_dim/P_dom"/>
</dbReference>
<keyword evidence="5" id="KW-0597">Phosphoprotein</keyword>
<keyword evidence="7 15" id="KW-0812">Transmembrane</keyword>
<evidence type="ECO:0000313" key="18">
    <source>
        <dbReference type="Proteomes" id="UP001269144"/>
    </source>
</evidence>
<evidence type="ECO:0000256" key="10">
    <source>
        <dbReference type="ARBA" id="ARBA00022840"/>
    </source>
</evidence>
<name>A0ABU2HWD0_9RHOB</name>
<sequence length="562" mass="60633">MEDSGVAYAPGTRARHLYVLPVTAAIIACLCILALTFWIVRERGIDLQTRQLEGAARTQIQTLESILAKQRAVAAVLADDSGIRDALVDRLDSDVARVSIKLDRLRDQTNSAVIYLLDREGVAIAASNWDETVSFVGLDYSFREYFSEALLRGEATQFALGTVSKRPGLYLSHDVVSGEEQLGVVVVKVEFDGVEQNWGRSAQDILVVDGAGQVILTSQPDRRFKPLLPAKGAEVVVELPVSGADWRLIARAVPAGANQAAALAAGTVGFLLTLSLAGAVWAVRARTRAARRAETERLYRADLERAVDERTHALSEEMRERRAAEQRLVRLQGEMVQANKLATLGQITAGVAHEVNSPLATIRLLAENGQQMLSAGQGARLDGNLGQIIRMSDRIAQIITELRSFARKATGEIGAVPLGEALDAALLLVASRRRAEGIKIMLPAVPPRLRVQAETVRLEQILVNLIQNAQEALAGQVDAELRIALSMTDDRVRVTVSDNGPGLSPEIAAHLFTPFATSKREGLGLGLVISQGIARDFGGELTAEPPCPGQGATFHLDLRMAK</sequence>